<feature type="region of interest" description="Disordered" evidence="1">
    <location>
        <begin position="53"/>
        <end position="73"/>
    </location>
</feature>
<feature type="region of interest" description="Disordered" evidence="1">
    <location>
        <begin position="337"/>
        <end position="363"/>
    </location>
</feature>
<name>A0A7S1TSL0_9STRA</name>
<feature type="compositionally biased region" description="Basic and acidic residues" evidence="1">
    <location>
        <begin position="88"/>
        <end position="112"/>
    </location>
</feature>
<accession>A0A7S1TSL0</accession>
<feature type="region of interest" description="Disordered" evidence="1">
    <location>
        <begin position="86"/>
        <end position="123"/>
    </location>
</feature>
<proteinExistence type="predicted"/>
<evidence type="ECO:0000313" key="2">
    <source>
        <dbReference type="EMBL" id="CAD9245252.1"/>
    </source>
</evidence>
<dbReference type="EMBL" id="HBGJ01005860">
    <property type="protein sequence ID" value="CAD9245252.1"/>
    <property type="molecule type" value="Transcribed_RNA"/>
</dbReference>
<gene>
    <name evidence="2" type="ORF">PPAR1163_LOCUS3601</name>
</gene>
<sequence>MTQPSSWSKDCALFHEESDAEMEFIVYGRQLAEQRVAPTEVESPIRIYSAIGKKKRREEQAGKKEPAPENLSPMRLANPMVTLISAADEQRVAEERERNTESRGTDNDERSVLSRGSSRRAVSPLADTFSQELMRMTRTHASKYMLPRIQRAYSKHLNKEGGGGDGGSVAGTVTTINTSNTQNTAASLDLSAVDLGTVTSAERSIGMRRFFGAEPGSSIKHLNYNGKLVRLTHRDRGFADGPMYGAFNRYLSPQRMHASRQESRRLRPLRQPLPARTSYDASVFKRPGTHYGTAQARVAWQLSAALNANTGELEPLDAPAFLVSSPSPGARMRAKTAAASSIRKKHKVYDGRSPFKQSNRLRP</sequence>
<dbReference type="AlphaFoldDB" id="A0A7S1TSL0"/>
<organism evidence="2">
    <name type="scientific">Phaeomonas parva</name>
    <dbReference type="NCBI Taxonomy" id="124430"/>
    <lineage>
        <taxon>Eukaryota</taxon>
        <taxon>Sar</taxon>
        <taxon>Stramenopiles</taxon>
        <taxon>Ochrophyta</taxon>
        <taxon>Pinguiophyceae</taxon>
        <taxon>Pinguiochrysidales</taxon>
        <taxon>Pinguiochrysidaceae</taxon>
        <taxon>Phaeomonas</taxon>
    </lineage>
</organism>
<protein>
    <submittedName>
        <fullName evidence="2">Uncharacterized protein</fullName>
    </submittedName>
</protein>
<evidence type="ECO:0000256" key="1">
    <source>
        <dbReference type="SAM" id="MobiDB-lite"/>
    </source>
</evidence>
<reference evidence="2" key="1">
    <citation type="submission" date="2021-01" db="EMBL/GenBank/DDBJ databases">
        <authorList>
            <person name="Corre E."/>
            <person name="Pelletier E."/>
            <person name="Niang G."/>
            <person name="Scheremetjew M."/>
            <person name="Finn R."/>
            <person name="Kale V."/>
            <person name="Holt S."/>
            <person name="Cochrane G."/>
            <person name="Meng A."/>
            <person name="Brown T."/>
            <person name="Cohen L."/>
        </authorList>
    </citation>
    <scope>NUCLEOTIDE SEQUENCE</scope>
    <source>
        <strain evidence="2">CCMP2877</strain>
    </source>
</reference>
<feature type="compositionally biased region" description="Basic and acidic residues" evidence="1">
    <location>
        <begin position="57"/>
        <end position="67"/>
    </location>
</feature>